<name>A0A066W9C8_TILAU</name>
<dbReference type="GeneID" id="25268001"/>
<dbReference type="EMBL" id="JMSN01000030">
    <property type="protein sequence ID" value="KDN47340.1"/>
    <property type="molecule type" value="Genomic_DNA"/>
</dbReference>
<protein>
    <submittedName>
        <fullName evidence="1">Uncharacterized protein</fullName>
    </submittedName>
</protein>
<keyword evidence="2" id="KW-1185">Reference proteome</keyword>
<proteinExistence type="predicted"/>
<evidence type="ECO:0000313" key="1">
    <source>
        <dbReference type="EMBL" id="KDN47340.1"/>
    </source>
</evidence>
<dbReference type="AlphaFoldDB" id="A0A066W9C8"/>
<organism evidence="1 2">
    <name type="scientific">Tilletiaria anomala (strain ATCC 24038 / CBS 436.72 / UBC 951)</name>
    <dbReference type="NCBI Taxonomy" id="1037660"/>
    <lineage>
        <taxon>Eukaryota</taxon>
        <taxon>Fungi</taxon>
        <taxon>Dikarya</taxon>
        <taxon>Basidiomycota</taxon>
        <taxon>Ustilaginomycotina</taxon>
        <taxon>Exobasidiomycetes</taxon>
        <taxon>Georgefischeriales</taxon>
        <taxon>Tilletiariaceae</taxon>
        <taxon>Tilletiaria</taxon>
    </lineage>
</organism>
<dbReference type="Proteomes" id="UP000027361">
    <property type="component" value="Unassembled WGS sequence"/>
</dbReference>
<accession>A0A066W9C8</accession>
<evidence type="ECO:0000313" key="2">
    <source>
        <dbReference type="Proteomes" id="UP000027361"/>
    </source>
</evidence>
<dbReference type="InParanoid" id="A0A066W9C8"/>
<sequence>MHTAHDQNDMSICAYGCRARHPARLGRCRNLDAVSRNHQEAAVFDALRVALSSTVNLGAGEHLHTWDATGGSLCRHRIKGLQWKKRRQARRHLARSAIILLTAQLLRIG</sequence>
<dbReference type="RefSeq" id="XP_013243829.1">
    <property type="nucleotide sequence ID" value="XM_013388375.1"/>
</dbReference>
<comment type="caution">
    <text evidence="1">The sequence shown here is derived from an EMBL/GenBank/DDBJ whole genome shotgun (WGS) entry which is preliminary data.</text>
</comment>
<dbReference type="HOGENOM" id="CLU_2185760_0_0_1"/>
<reference evidence="1 2" key="1">
    <citation type="submission" date="2014-05" db="EMBL/GenBank/DDBJ databases">
        <title>Draft genome sequence of a rare smut relative, Tilletiaria anomala UBC 951.</title>
        <authorList>
            <consortium name="DOE Joint Genome Institute"/>
            <person name="Toome M."/>
            <person name="Kuo A."/>
            <person name="Henrissat B."/>
            <person name="Lipzen A."/>
            <person name="Tritt A."/>
            <person name="Yoshinaga Y."/>
            <person name="Zane M."/>
            <person name="Barry K."/>
            <person name="Grigoriev I.V."/>
            <person name="Spatafora J.W."/>
            <person name="Aimea M.C."/>
        </authorList>
    </citation>
    <scope>NUCLEOTIDE SEQUENCE [LARGE SCALE GENOMIC DNA]</scope>
    <source>
        <strain evidence="1 2">UBC 951</strain>
    </source>
</reference>
<gene>
    <name evidence="1" type="ORF">K437DRAFT_99700</name>
</gene>